<dbReference type="Proteomes" id="UP000238762">
    <property type="component" value="Unassembled WGS sequence"/>
</dbReference>
<comment type="caution">
    <text evidence="1">The sequence shown here is derived from an EMBL/GenBank/DDBJ whole genome shotgun (WGS) entry which is preliminary data.</text>
</comment>
<accession>A0A2T1C433</accession>
<name>A0A2T1C433_9CYAN</name>
<keyword evidence="2" id="KW-1185">Reference proteome</keyword>
<dbReference type="RefSeq" id="WP_106288558.1">
    <property type="nucleotide sequence ID" value="NZ_CAWNTC010000026.1"/>
</dbReference>
<sequence>MVTSASTPHGGSQCRISRLEDAQVTWRELNGAFNRVYEDIDGLKVDVNQRFDRLEGRFVELERKFDIVMQHITG</sequence>
<evidence type="ECO:0000313" key="1">
    <source>
        <dbReference type="EMBL" id="PSB03042.1"/>
    </source>
</evidence>
<gene>
    <name evidence="1" type="ORF">C7B64_10270</name>
</gene>
<protein>
    <recommendedName>
        <fullName evidence="3">DUF4164 domain-containing protein</fullName>
    </recommendedName>
</protein>
<organism evidence="1 2">
    <name type="scientific">Merismopedia glauca CCAP 1448/3</name>
    <dbReference type="NCBI Taxonomy" id="1296344"/>
    <lineage>
        <taxon>Bacteria</taxon>
        <taxon>Bacillati</taxon>
        <taxon>Cyanobacteriota</taxon>
        <taxon>Cyanophyceae</taxon>
        <taxon>Synechococcales</taxon>
        <taxon>Merismopediaceae</taxon>
        <taxon>Merismopedia</taxon>
    </lineage>
</organism>
<proteinExistence type="predicted"/>
<dbReference type="OrthoDB" id="573671at2"/>
<dbReference type="AlphaFoldDB" id="A0A2T1C433"/>
<evidence type="ECO:0000313" key="2">
    <source>
        <dbReference type="Proteomes" id="UP000238762"/>
    </source>
</evidence>
<reference evidence="1 2" key="2">
    <citation type="submission" date="2018-03" db="EMBL/GenBank/DDBJ databases">
        <title>The ancient ancestry and fast evolution of plastids.</title>
        <authorList>
            <person name="Moore K.R."/>
            <person name="Magnabosco C."/>
            <person name="Momper L."/>
            <person name="Gold D.A."/>
            <person name="Bosak T."/>
            <person name="Fournier G.P."/>
        </authorList>
    </citation>
    <scope>NUCLEOTIDE SEQUENCE [LARGE SCALE GENOMIC DNA]</scope>
    <source>
        <strain evidence="1 2">CCAP 1448/3</strain>
    </source>
</reference>
<reference evidence="1 2" key="1">
    <citation type="submission" date="2018-02" db="EMBL/GenBank/DDBJ databases">
        <authorList>
            <person name="Cohen D.B."/>
            <person name="Kent A.D."/>
        </authorList>
    </citation>
    <scope>NUCLEOTIDE SEQUENCE [LARGE SCALE GENOMIC DNA]</scope>
    <source>
        <strain evidence="1 2">CCAP 1448/3</strain>
    </source>
</reference>
<evidence type="ECO:0008006" key="3">
    <source>
        <dbReference type="Google" id="ProtNLM"/>
    </source>
</evidence>
<dbReference type="EMBL" id="PVWJ01000042">
    <property type="protein sequence ID" value="PSB03042.1"/>
    <property type="molecule type" value="Genomic_DNA"/>
</dbReference>